<evidence type="ECO:0000313" key="2">
    <source>
        <dbReference type="Proteomes" id="UP000824533"/>
    </source>
</evidence>
<evidence type="ECO:0000313" key="1">
    <source>
        <dbReference type="EMBL" id="KAJ0177789.1"/>
    </source>
</evidence>
<accession>A0ACC1D235</accession>
<proteinExistence type="predicted"/>
<reference evidence="1 2" key="1">
    <citation type="journal article" date="2021" name="Front. Genet.">
        <title>Chromosome-Level Genome Assembly Reveals Significant Gene Expansion in the Toll and IMD Signaling Pathways of Dendrolimus kikuchii.</title>
        <authorList>
            <person name="Zhou J."/>
            <person name="Wu P."/>
            <person name="Xiong Z."/>
            <person name="Liu N."/>
            <person name="Zhao N."/>
            <person name="Ji M."/>
            <person name="Qiu Y."/>
            <person name="Yang B."/>
        </authorList>
    </citation>
    <scope>NUCLEOTIDE SEQUENCE [LARGE SCALE GENOMIC DNA]</scope>
    <source>
        <strain evidence="1">Ann1</strain>
    </source>
</reference>
<sequence>MDKISKTVSSEEEIIAANKVAVFRRKRGRGRGQTSRHNSLEDFKSTFIATELSEEDLVEREFEVIEVSEKATKRRALRLALRPQKSQTAVALQQHVCPARNIATNKFKMSPDLDEYGGAHTFVATARIFRAAYTLSTYASYFSLDAAGSVHSVQYTFIYSFTGR</sequence>
<organism evidence="1 2">
    <name type="scientific">Dendrolimus kikuchii</name>
    <dbReference type="NCBI Taxonomy" id="765133"/>
    <lineage>
        <taxon>Eukaryota</taxon>
        <taxon>Metazoa</taxon>
        <taxon>Ecdysozoa</taxon>
        <taxon>Arthropoda</taxon>
        <taxon>Hexapoda</taxon>
        <taxon>Insecta</taxon>
        <taxon>Pterygota</taxon>
        <taxon>Neoptera</taxon>
        <taxon>Endopterygota</taxon>
        <taxon>Lepidoptera</taxon>
        <taxon>Glossata</taxon>
        <taxon>Ditrysia</taxon>
        <taxon>Bombycoidea</taxon>
        <taxon>Lasiocampidae</taxon>
        <taxon>Dendrolimus</taxon>
    </lineage>
</organism>
<keyword evidence="2" id="KW-1185">Reference proteome</keyword>
<protein>
    <submittedName>
        <fullName evidence="1">Uncharacterized protein</fullName>
    </submittedName>
</protein>
<name>A0ACC1D235_9NEOP</name>
<gene>
    <name evidence="1" type="ORF">K1T71_006662</name>
</gene>
<dbReference type="EMBL" id="CM034397">
    <property type="protein sequence ID" value="KAJ0177789.1"/>
    <property type="molecule type" value="Genomic_DNA"/>
</dbReference>
<comment type="caution">
    <text evidence="1">The sequence shown here is derived from an EMBL/GenBank/DDBJ whole genome shotgun (WGS) entry which is preliminary data.</text>
</comment>
<dbReference type="Proteomes" id="UP000824533">
    <property type="component" value="Linkage Group LG11"/>
</dbReference>